<organism evidence="1 2">
    <name type="scientific">Heterorhabditis bacteriophora</name>
    <name type="common">Entomopathogenic nematode worm</name>
    <dbReference type="NCBI Taxonomy" id="37862"/>
    <lineage>
        <taxon>Eukaryota</taxon>
        <taxon>Metazoa</taxon>
        <taxon>Ecdysozoa</taxon>
        <taxon>Nematoda</taxon>
        <taxon>Chromadorea</taxon>
        <taxon>Rhabditida</taxon>
        <taxon>Rhabditina</taxon>
        <taxon>Rhabditomorpha</taxon>
        <taxon>Strongyloidea</taxon>
        <taxon>Heterorhabditidae</taxon>
        <taxon>Heterorhabditis</taxon>
    </lineage>
</organism>
<evidence type="ECO:0000313" key="1">
    <source>
        <dbReference type="Proteomes" id="UP000095283"/>
    </source>
</evidence>
<dbReference type="AlphaFoldDB" id="A0A1I7W696"/>
<dbReference type="Proteomes" id="UP000095283">
    <property type="component" value="Unplaced"/>
</dbReference>
<evidence type="ECO:0000313" key="2">
    <source>
        <dbReference type="WBParaSite" id="Hba_00144"/>
    </source>
</evidence>
<proteinExistence type="predicted"/>
<reference evidence="2" key="1">
    <citation type="submission" date="2016-11" db="UniProtKB">
        <authorList>
            <consortium name="WormBaseParasite"/>
        </authorList>
    </citation>
    <scope>IDENTIFICATION</scope>
</reference>
<sequence>MVSYSASSRSLFNSPLLYYVHPFHSEANYLRIYLTGSYLP</sequence>
<keyword evidence="1" id="KW-1185">Reference proteome</keyword>
<dbReference type="WBParaSite" id="Hba_00144">
    <property type="protein sequence ID" value="Hba_00144"/>
    <property type="gene ID" value="Hba_00144"/>
</dbReference>
<name>A0A1I7W696_HETBA</name>
<accession>A0A1I7W696</accession>
<protein>
    <submittedName>
        <fullName evidence="2">Uncharacterized protein</fullName>
    </submittedName>
</protein>